<keyword evidence="3" id="KW-0032">Aminotransferase</keyword>
<keyword evidence="5" id="KW-0663">Pyridoxal phosphate</keyword>
<feature type="domain" description="Aminotransferase class I/classII large" evidence="6">
    <location>
        <begin position="93"/>
        <end position="260"/>
    </location>
</feature>
<evidence type="ECO:0000256" key="2">
    <source>
        <dbReference type="ARBA" id="ARBA00007441"/>
    </source>
</evidence>
<dbReference type="EMBL" id="CH476595">
    <property type="protein sequence ID" value="EAU37939.1"/>
    <property type="molecule type" value="Genomic_DNA"/>
</dbReference>
<dbReference type="Gene3D" id="3.90.1150.10">
    <property type="entry name" value="Aspartate Aminotransferase, domain 1"/>
    <property type="match status" value="1"/>
</dbReference>
<dbReference type="Proteomes" id="UP000007963">
    <property type="component" value="Unassembled WGS sequence"/>
</dbReference>
<dbReference type="InterPro" id="IPR050596">
    <property type="entry name" value="AspAT/PAT-like"/>
</dbReference>
<reference evidence="8" key="1">
    <citation type="submission" date="2005-09" db="EMBL/GenBank/DDBJ databases">
        <title>Annotation of the Aspergillus terreus NIH2624 genome.</title>
        <authorList>
            <person name="Birren B.W."/>
            <person name="Lander E.S."/>
            <person name="Galagan J.E."/>
            <person name="Nusbaum C."/>
            <person name="Devon K."/>
            <person name="Henn M."/>
            <person name="Ma L.-J."/>
            <person name="Jaffe D.B."/>
            <person name="Butler J."/>
            <person name="Alvarez P."/>
            <person name="Gnerre S."/>
            <person name="Grabherr M."/>
            <person name="Kleber M."/>
            <person name="Mauceli E.W."/>
            <person name="Brockman W."/>
            <person name="Rounsley S."/>
            <person name="Young S.K."/>
            <person name="LaButti K."/>
            <person name="Pushparaj V."/>
            <person name="DeCaprio D."/>
            <person name="Crawford M."/>
            <person name="Koehrsen M."/>
            <person name="Engels R."/>
            <person name="Montgomery P."/>
            <person name="Pearson M."/>
            <person name="Howarth C."/>
            <person name="Larson L."/>
            <person name="Luoma S."/>
            <person name="White J."/>
            <person name="Alvarado L."/>
            <person name="Kodira C.D."/>
            <person name="Zeng Q."/>
            <person name="Oleary S."/>
            <person name="Yandava C."/>
            <person name="Denning D.W."/>
            <person name="Nierman W.C."/>
            <person name="Milne T."/>
            <person name="Madden K."/>
        </authorList>
    </citation>
    <scope>NUCLEOTIDE SEQUENCE [LARGE SCALE GENOMIC DNA]</scope>
    <source>
        <strain evidence="8">NIH 2624 / FGSC A1156</strain>
    </source>
</reference>
<dbReference type="VEuPathDB" id="FungiDB:ATEG_01182"/>
<dbReference type="AlphaFoldDB" id="Q0CYQ2"/>
<dbReference type="OMA" id="CKSIANF"/>
<evidence type="ECO:0000313" key="7">
    <source>
        <dbReference type="EMBL" id="EAU37939.1"/>
    </source>
</evidence>
<dbReference type="InterPro" id="IPR015424">
    <property type="entry name" value="PyrdxlP-dep_Trfase"/>
</dbReference>
<sequence length="261" mass="28362">MANIVTSTAAKLHISPTLGINELVLKTRAEGKHVVHLGFGEATFPIQKDVLQIHKDGSNTASYMPVAGTQELRKVCDSISAALREYIRLTRIKAIADFNAERLGVSISPEQVVVAPGSKPLLFALFDILQGDVLLPRPSWVSYEPQVLHAGKKLFWVETDPHDRHSITETSLTAAYEKAISEGADPRTMLVNSPSNPTGHVFSAECVQIIKSFCRSKGIVLITDEIYSDICFDESQKTVSAFDSSPDASETVILTGGLSKV</sequence>
<gene>
    <name evidence="7" type="ORF">ATEG_01182</name>
</gene>
<dbReference type="GO" id="GO:0030170">
    <property type="term" value="F:pyridoxal phosphate binding"/>
    <property type="evidence" value="ECO:0007669"/>
    <property type="project" value="InterPro"/>
</dbReference>
<dbReference type="OrthoDB" id="7042322at2759"/>
<evidence type="ECO:0000259" key="6">
    <source>
        <dbReference type="Pfam" id="PF00155"/>
    </source>
</evidence>
<evidence type="ECO:0000256" key="1">
    <source>
        <dbReference type="ARBA" id="ARBA00001933"/>
    </source>
</evidence>
<dbReference type="SUPFAM" id="SSF53383">
    <property type="entry name" value="PLP-dependent transferases"/>
    <property type="match status" value="1"/>
</dbReference>
<dbReference type="GO" id="GO:0006520">
    <property type="term" value="P:amino acid metabolic process"/>
    <property type="evidence" value="ECO:0007669"/>
    <property type="project" value="InterPro"/>
</dbReference>
<evidence type="ECO:0000313" key="8">
    <source>
        <dbReference type="Proteomes" id="UP000007963"/>
    </source>
</evidence>
<dbReference type="GeneID" id="4315835"/>
<dbReference type="Gene3D" id="3.40.640.10">
    <property type="entry name" value="Type I PLP-dependent aspartate aminotransferase-like (Major domain)"/>
    <property type="match status" value="1"/>
</dbReference>
<accession>Q0CYQ2</accession>
<dbReference type="CDD" id="cd00609">
    <property type="entry name" value="AAT_like"/>
    <property type="match status" value="1"/>
</dbReference>
<name>Q0CYQ2_ASPTN</name>
<evidence type="ECO:0000256" key="5">
    <source>
        <dbReference type="ARBA" id="ARBA00022898"/>
    </source>
</evidence>
<dbReference type="InterPro" id="IPR004839">
    <property type="entry name" value="Aminotransferase_I/II_large"/>
</dbReference>
<evidence type="ECO:0000256" key="3">
    <source>
        <dbReference type="ARBA" id="ARBA00022576"/>
    </source>
</evidence>
<dbReference type="InterPro" id="IPR015421">
    <property type="entry name" value="PyrdxlP-dep_Trfase_major"/>
</dbReference>
<keyword evidence="4" id="KW-0808">Transferase</keyword>
<comment type="similarity">
    <text evidence="2">Belongs to the class-I pyridoxal-phosphate-dependent aminotransferase family.</text>
</comment>
<dbReference type="GO" id="GO:0008483">
    <property type="term" value="F:transaminase activity"/>
    <property type="evidence" value="ECO:0007669"/>
    <property type="project" value="UniProtKB-KW"/>
</dbReference>
<dbReference type="RefSeq" id="XP_001208547.1">
    <property type="nucleotide sequence ID" value="XM_001208547.1"/>
</dbReference>
<dbReference type="PANTHER" id="PTHR46383:SF1">
    <property type="entry name" value="ASPARTATE AMINOTRANSFERASE"/>
    <property type="match status" value="1"/>
</dbReference>
<proteinExistence type="inferred from homology"/>
<comment type="cofactor">
    <cofactor evidence="1">
        <name>pyridoxal 5'-phosphate</name>
        <dbReference type="ChEBI" id="CHEBI:597326"/>
    </cofactor>
</comment>
<dbReference type="STRING" id="341663.Q0CYQ2"/>
<dbReference type="InterPro" id="IPR015422">
    <property type="entry name" value="PyrdxlP-dep_Trfase_small"/>
</dbReference>
<dbReference type="PANTHER" id="PTHR46383">
    <property type="entry name" value="ASPARTATE AMINOTRANSFERASE"/>
    <property type="match status" value="1"/>
</dbReference>
<dbReference type="Pfam" id="PF00155">
    <property type="entry name" value="Aminotran_1_2"/>
    <property type="match status" value="1"/>
</dbReference>
<evidence type="ECO:0000256" key="4">
    <source>
        <dbReference type="ARBA" id="ARBA00022679"/>
    </source>
</evidence>
<dbReference type="HOGENOM" id="CLU_950148_0_0_1"/>
<organism evidence="7 8">
    <name type="scientific">Aspergillus terreus (strain NIH 2624 / FGSC A1156)</name>
    <dbReference type="NCBI Taxonomy" id="341663"/>
    <lineage>
        <taxon>Eukaryota</taxon>
        <taxon>Fungi</taxon>
        <taxon>Dikarya</taxon>
        <taxon>Ascomycota</taxon>
        <taxon>Pezizomycotina</taxon>
        <taxon>Eurotiomycetes</taxon>
        <taxon>Eurotiomycetidae</taxon>
        <taxon>Eurotiales</taxon>
        <taxon>Aspergillaceae</taxon>
        <taxon>Aspergillus</taxon>
        <taxon>Aspergillus subgen. Circumdati</taxon>
    </lineage>
</organism>
<protein>
    <recommendedName>
        <fullName evidence="6">Aminotransferase class I/classII large domain-containing protein</fullName>
    </recommendedName>
</protein>
<dbReference type="eggNOG" id="KOG0257">
    <property type="taxonomic scope" value="Eukaryota"/>
</dbReference>